<reference evidence="1 2" key="1">
    <citation type="submission" date="2020-07" db="EMBL/GenBank/DDBJ databases">
        <title>Novel species isolated from subtropical streams in China.</title>
        <authorList>
            <person name="Lu H."/>
        </authorList>
    </citation>
    <scope>NUCLEOTIDE SEQUENCE [LARGE SCALE GENOMIC DNA]</scope>
    <source>
        <strain evidence="1 2">FT3S</strain>
    </source>
</reference>
<dbReference type="AlphaFoldDB" id="A0A7W2I798"/>
<name>A0A7W2I798_9BURK</name>
<organism evidence="1 2">
    <name type="scientific">Rugamonas fusca</name>
    <dbReference type="NCBI Taxonomy" id="2758568"/>
    <lineage>
        <taxon>Bacteria</taxon>
        <taxon>Pseudomonadati</taxon>
        <taxon>Pseudomonadota</taxon>
        <taxon>Betaproteobacteria</taxon>
        <taxon>Burkholderiales</taxon>
        <taxon>Oxalobacteraceae</taxon>
        <taxon>Telluria group</taxon>
        <taxon>Rugamonas</taxon>
    </lineage>
</organism>
<proteinExistence type="predicted"/>
<protein>
    <submittedName>
        <fullName evidence="1">Uncharacterized protein</fullName>
    </submittedName>
</protein>
<comment type="caution">
    <text evidence="1">The sequence shown here is derived from an EMBL/GenBank/DDBJ whole genome shotgun (WGS) entry which is preliminary data.</text>
</comment>
<dbReference type="Proteomes" id="UP000566711">
    <property type="component" value="Unassembled WGS sequence"/>
</dbReference>
<evidence type="ECO:0000313" key="2">
    <source>
        <dbReference type="Proteomes" id="UP000566711"/>
    </source>
</evidence>
<dbReference type="EMBL" id="JACEZS010000009">
    <property type="protein sequence ID" value="MBA5606123.1"/>
    <property type="molecule type" value="Genomic_DNA"/>
</dbReference>
<accession>A0A7W2I798</accession>
<evidence type="ECO:0000313" key="1">
    <source>
        <dbReference type="EMBL" id="MBA5606123.1"/>
    </source>
</evidence>
<keyword evidence="2" id="KW-1185">Reference proteome</keyword>
<sequence length="89" mass="10161">MDAQDLWISLRNEQPERVSRVAEKFEPIEGTALHLVEKLMDLRSLVSIANDKCGTIGNPYEQPTEDLEVLLSIARRLSGIRGRNKWERG</sequence>
<dbReference type="RefSeq" id="WP_182217869.1">
    <property type="nucleotide sequence ID" value="NZ_JACEZS010000009.1"/>
</dbReference>
<gene>
    <name evidence="1" type="ORF">H3H36_12225</name>
</gene>